<dbReference type="PANTHER" id="PTHR43765:SF2">
    <property type="entry name" value="2-DEHYDROPANTOATE 2-REDUCTASE"/>
    <property type="match status" value="1"/>
</dbReference>
<evidence type="ECO:0000313" key="15">
    <source>
        <dbReference type="Proteomes" id="UP000051639"/>
    </source>
</evidence>
<protein>
    <recommendedName>
        <fullName evidence="5 11">2-dehydropantoate 2-reductase</fullName>
        <ecNumber evidence="4 11">1.1.1.169</ecNumber>
    </recommendedName>
    <alternativeName>
        <fullName evidence="9 11">Ketopantoate reductase</fullName>
    </alternativeName>
</protein>
<dbReference type="RefSeq" id="WP_056994924.1">
    <property type="nucleotide sequence ID" value="NZ_JQBA01000053.1"/>
</dbReference>
<evidence type="ECO:0000259" key="12">
    <source>
        <dbReference type="Pfam" id="PF02558"/>
    </source>
</evidence>
<comment type="caution">
    <text evidence="14">The sequence shown here is derived from an EMBL/GenBank/DDBJ whole genome shotgun (WGS) entry which is preliminary data.</text>
</comment>
<dbReference type="EC" id="1.1.1.169" evidence="4 11"/>
<dbReference type="GO" id="GO:0015940">
    <property type="term" value="P:pantothenate biosynthetic process"/>
    <property type="evidence" value="ECO:0007669"/>
    <property type="project" value="UniProtKB-UniPathway"/>
</dbReference>
<evidence type="ECO:0000256" key="5">
    <source>
        <dbReference type="ARBA" id="ARBA00019465"/>
    </source>
</evidence>
<dbReference type="InterPro" id="IPR050838">
    <property type="entry name" value="Ketopantoate_reductase"/>
</dbReference>
<comment type="function">
    <text evidence="1 11">Catalyzes the NADPH-dependent reduction of ketopantoate into pantoic acid.</text>
</comment>
<dbReference type="SUPFAM" id="SSF51735">
    <property type="entry name" value="NAD(P)-binding Rossmann-fold domains"/>
    <property type="match status" value="1"/>
</dbReference>
<dbReference type="Proteomes" id="UP000051639">
    <property type="component" value="Unassembled WGS sequence"/>
</dbReference>
<dbReference type="Pfam" id="PF02558">
    <property type="entry name" value="ApbA"/>
    <property type="match status" value="1"/>
</dbReference>
<gene>
    <name evidence="14" type="ORF">IV41_GL001653</name>
</gene>
<name>A0A0R2GRV3_9LACO</name>
<keyword evidence="6 11" id="KW-0566">Pantothenate biosynthesis</keyword>
<organism evidence="14 15">
    <name type="scientific">Limosilactobacillus ingluviei</name>
    <dbReference type="NCBI Taxonomy" id="148604"/>
    <lineage>
        <taxon>Bacteria</taxon>
        <taxon>Bacillati</taxon>
        <taxon>Bacillota</taxon>
        <taxon>Bacilli</taxon>
        <taxon>Lactobacillales</taxon>
        <taxon>Lactobacillaceae</taxon>
        <taxon>Limosilactobacillus</taxon>
    </lineage>
</organism>
<keyword evidence="8 11" id="KW-0560">Oxidoreductase</keyword>
<comment type="similarity">
    <text evidence="3 11">Belongs to the ketopantoate reductase family.</text>
</comment>
<evidence type="ECO:0000256" key="11">
    <source>
        <dbReference type="RuleBase" id="RU362068"/>
    </source>
</evidence>
<dbReference type="UniPathway" id="UPA00028">
    <property type="reaction ID" value="UER00004"/>
</dbReference>
<dbReference type="InterPro" id="IPR036291">
    <property type="entry name" value="NAD(P)-bd_dom_sf"/>
</dbReference>
<evidence type="ECO:0000256" key="1">
    <source>
        <dbReference type="ARBA" id="ARBA00002919"/>
    </source>
</evidence>
<dbReference type="Pfam" id="PF08546">
    <property type="entry name" value="ApbA_C"/>
    <property type="match status" value="1"/>
</dbReference>
<keyword evidence="15" id="KW-1185">Reference proteome</keyword>
<evidence type="ECO:0000259" key="13">
    <source>
        <dbReference type="Pfam" id="PF08546"/>
    </source>
</evidence>
<evidence type="ECO:0000256" key="3">
    <source>
        <dbReference type="ARBA" id="ARBA00007870"/>
    </source>
</evidence>
<dbReference type="EMBL" id="JQBA01000053">
    <property type="protein sequence ID" value="KRN43583.1"/>
    <property type="molecule type" value="Genomic_DNA"/>
</dbReference>
<feature type="domain" description="Ketopantoate reductase N-terminal" evidence="12">
    <location>
        <begin position="3"/>
        <end position="150"/>
    </location>
</feature>
<evidence type="ECO:0000313" key="14">
    <source>
        <dbReference type="EMBL" id="KRN43583.1"/>
    </source>
</evidence>
<dbReference type="InterPro" id="IPR013332">
    <property type="entry name" value="KPR_N"/>
</dbReference>
<evidence type="ECO:0000256" key="10">
    <source>
        <dbReference type="ARBA" id="ARBA00048793"/>
    </source>
</evidence>
<dbReference type="OrthoDB" id="9800163at2"/>
<evidence type="ECO:0000256" key="8">
    <source>
        <dbReference type="ARBA" id="ARBA00023002"/>
    </source>
</evidence>
<accession>A0A0R2GRV3</accession>
<dbReference type="AlphaFoldDB" id="A0A0R2GRV3"/>
<dbReference type="Gene3D" id="1.10.1040.10">
    <property type="entry name" value="N-(1-d-carboxylethyl)-l-norvaline Dehydrogenase, domain 2"/>
    <property type="match status" value="1"/>
</dbReference>
<comment type="pathway">
    <text evidence="2 11">Cofactor biosynthesis; (R)-pantothenate biosynthesis; (R)-pantoate from 3-methyl-2-oxobutanoate: step 2/2.</text>
</comment>
<dbReference type="SUPFAM" id="SSF48179">
    <property type="entry name" value="6-phosphogluconate dehydrogenase C-terminal domain-like"/>
    <property type="match status" value="1"/>
</dbReference>
<evidence type="ECO:0000256" key="9">
    <source>
        <dbReference type="ARBA" id="ARBA00032024"/>
    </source>
</evidence>
<dbReference type="NCBIfam" id="TIGR00745">
    <property type="entry name" value="apbA_panE"/>
    <property type="match status" value="1"/>
</dbReference>
<keyword evidence="7 11" id="KW-0521">NADP</keyword>
<dbReference type="InterPro" id="IPR008927">
    <property type="entry name" value="6-PGluconate_DH-like_C_sf"/>
</dbReference>
<dbReference type="InterPro" id="IPR013752">
    <property type="entry name" value="KPA_reductase"/>
</dbReference>
<dbReference type="GO" id="GO:0005737">
    <property type="term" value="C:cytoplasm"/>
    <property type="evidence" value="ECO:0007669"/>
    <property type="project" value="TreeGrafter"/>
</dbReference>
<comment type="catalytic activity">
    <reaction evidence="10 11">
        <text>(R)-pantoate + NADP(+) = 2-dehydropantoate + NADPH + H(+)</text>
        <dbReference type="Rhea" id="RHEA:16233"/>
        <dbReference type="ChEBI" id="CHEBI:11561"/>
        <dbReference type="ChEBI" id="CHEBI:15378"/>
        <dbReference type="ChEBI" id="CHEBI:15980"/>
        <dbReference type="ChEBI" id="CHEBI:57783"/>
        <dbReference type="ChEBI" id="CHEBI:58349"/>
        <dbReference type="EC" id="1.1.1.169"/>
    </reaction>
</comment>
<dbReference type="GO" id="GO:0008677">
    <property type="term" value="F:2-dehydropantoate 2-reductase activity"/>
    <property type="evidence" value="ECO:0007669"/>
    <property type="project" value="UniProtKB-EC"/>
</dbReference>
<reference evidence="14 15" key="1">
    <citation type="journal article" date="2015" name="Genome Announc.">
        <title>Expanding the biotechnology potential of lactobacilli through comparative genomics of 213 strains and associated genera.</title>
        <authorList>
            <person name="Sun Z."/>
            <person name="Harris H.M."/>
            <person name="McCann A."/>
            <person name="Guo C."/>
            <person name="Argimon S."/>
            <person name="Zhang W."/>
            <person name="Yang X."/>
            <person name="Jeffery I.B."/>
            <person name="Cooney J.C."/>
            <person name="Kagawa T.F."/>
            <person name="Liu W."/>
            <person name="Song Y."/>
            <person name="Salvetti E."/>
            <person name="Wrobel A."/>
            <person name="Rasinkangas P."/>
            <person name="Parkhill J."/>
            <person name="Rea M.C."/>
            <person name="O'Sullivan O."/>
            <person name="Ritari J."/>
            <person name="Douillard F.P."/>
            <person name="Paul Ross R."/>
            <person name="Yang R."/>
            <person name="Briner A.E."/>
            <person name="Felis G.E."/>
            <person name="de Vos W.M."/>
            <person name="Barrangou R."/>
            <person name="Klaenhammer T.R."/>
            <person name="Caufield P.W."/>
            <person name="Cui Y."/>
            <person name="Zhang H."/>
            <person name="O'Toole P.W."/>
        </authorList>
    </citation>
    <scope>NUCLEOTIDE SEQUENCE [LARGE SCALE GENOMIC DNA]</scope>
    <source>
        <strain evidence="14 15">DSM 14792</strain>
    </source>
</reference>
<sequence>MKVTVAGVGAMGTRFALKLKQAGNDVTVVDGWDERVAALKQGGLRANLDGEEVAVDVPVYGQKEVPHDLHFDVVLFFTKSMQLEQMVKDMLPVFDDDTLALCLMNGIGHEKTLEKYLPKNRVFLGNTMWTAQMTRPDHVLLEDDGSCELRNVEPGEPQDRRAAELVKTLDEAGLKARLLDDPRYSVFRKGCVNGTLNTLCTLFECNLEEFGKTSRAHEMVVGVVKEFAAVGEKEGIHLDVDEAVKHVEDCYRVIGAHYPSMYQDLVKNKRRTEIDYINGYVARHGKKYGLATPLCDLLTAELHTKEELQNAQ</sequence>
<dbReference type="InterPro" id="IPR003710">
    <property type="entry name" value="ApbA"/>
</dbReference>
<dbReference type="GO" id="GO:0050661">
    <property type="term" value="F:NADP binding"/>
    <property type="evidence" value="ECO:0007669"/>
    <property type="project" value="TreeGrafter"/>
</dbReference>
<feature type="domain" description="Ketopantoate reductase C-terminal" evidence="13">
    <location>
        <begin position="186"/>
        <end position="306"/>
    </location>
</feature>
<dbReference type="NCBIfam" id="NF005088">
    <property type="entry name" value="PRK06522.1-2"/>
    <property type="match status" value="1"/>
</dbReference>
<dbReference type="PANTHER" id="PTHR43765">
    <property type="entry name" value="2-DEHYDROPANTOATE 2-REDUCTASE-RELATED"/>
    <property type="match status" value="1"/>
</dbReference>
<proteinExistence type="inferred from homology"/>
<dbReference type="Gene3D" id="3.40.50.720">
    <property type="entry name" value="NAD(P)-binding Rossmann-like Domain"/>
    <property type="match status" value="1"/>
</dbReference>
<evidence type="ECO:0000256" key="7">
    <source>
        <dbReference type="ARBA" id="ARBA00022857"/>
    </source>
</evidence>
<dbReference type="InterPro" id="IPR013328">
    <property type="entry name" value="6PGD_dom2"/>
</dbReference>
<evidence type="ECO:0000256" key="6">
    <source>
        <dbReference type="ARBA" id="ARBA00022655"/>
    </source>
</evidence>
<evidence type="ECO:0000256" key="4">
    <source>
        <dbReference type="ARBA" id="ARBA00013014"/>
    </source>
</evidence>
<dbReference type="PATRIC" id="fig|148604.4.peg.1703"/>
<evidence type="ECO:0000256" key="2">
    <source>
        <dbReference type="ARBA" id="ARBA00004994"/>
    </source>
</evidence>